<evidence type="ECO:0000256" key="8">
    <source>
        <dbReference type="ARBA" id="ARBA00022741"/>
    </source>
</evidence>
<comment type="catalytic activity">
    <reaction evidence="12">
        <text>L-threonyl-[protein] + ATP = O-phospho-L-threonyl-[protein] + ADP + H(+)</text>
        <dbReference type="Rhea" id="RHEA:46608"/>
        <dbReference type="Rhea" id="RHEA-COMP:11060"/>
        <dbReference type="Rhea" id="RHEA-COMP:11605"/>
        <dbReference type="ChEBI" id="CHEBI:15378"/>
        <dbReference type="ChEBI" id="CHEBI:30013"/>
        <dbReference type="ChEBI" id="CHEBI:30616"/>
        <dbReference type="ChEBI" id="CHEBI:61977"/>
        <dbReference type="ChEBI" id="CHEBI:456216"/>
        <dbReference type="EC" id="2.7.11.25"/>
    </reaction>
</comment>
<evidence type="ECO:0000256" key="6">
    <source>
        <dbReference type="ARBA" id="ARBA00022679"/>
    </source>
</evidence>
<keyword evidence="5" id="KW-0723">Serine/threonine-protein kinase</keyword>
<sequence>MKAFMINMHIVEMEKNSITLEAINLEDIRLLVNIGKGSFGVVYKALWKDQEVAIKKVESESEVTALHNEIHQLSRTCHENIIKVLGAYTEGPSHLLVMEYADGGSLFQLLHNPPYPPYTLAHALSWLLQCARAVAYLHAIEPGPIIHRDLKPPNLLLSDGCRLLKVCDFGTACQQHTVMTDNTGSAAWMAPEVFEAKSYSEKCDVYSWGIILWEVLTRRIPFMELGQACRIMWAVHTNRRPPLIVGCPKLLETLMKRCWDQAESKRPSMEEVVETVPLISRFLKGADEPIQFPSPTDTGSSYNPTTGETSPARSGSQELCEVPCTLSSSTFVPPEHYNHSPLPHSLAGPPSEPPSVQTSDQGTYLDRYWEFAENQQAWASKEFTDADSEASRCARRQQLLDGLSRFPPPPPGHPSCATPISPNATANIVVSPENLISPCSTLRSEECPEPYQLSLSGHGEFYPLPQLPRSRQVFVGQCSPHWAPTAGLQALQQQGIKISPRRSPLPLNVGVEHEVEDVATSVSYDVMPTTCCVSCASSSVVTVTSAGVVTTSVVTPSTAFVSSVSSQQQQPTSSNMRTTTVQLRPKRPGYLNPKDNESSSSSLRRRSAEVSAMQHHPANQPGHRRSNSSGTLSSLVSGALSPPAAAGGGPLAPLPDSSKLPSSVPVNPPSNARHELLQDTREHPRVMCPQSTTLADTKPHASTRSPTLTDKKPFISARSPTLVDTKPFIAARSPTLADTKRLSSAPVSPLVSPSRCTTPLVGSPTAQAVASNHHFQQQKYHQHHHHLSPIVCSYPQIPAGSPTHPDTSFNPYSTDSSAVENNEPPHDGCKLNFNIEPRDPPNHEITEGDAAAPVTLSNFDNSNCVDSVPPCSALYLPVSPPVSNCQEHLSSPDSDSDSSSDMAHAISHEISSDGIITIGAIPCLGYITETLTSSHSTSPSFVSFPEGQSASSSTAVPPCSSMDSLTNTEKPENRSSLLLRRASVKEVQWECASVYPYISKSGSNVSLAVGDPRGSLSNCASSLPPDAFGSSPKSHTISRPFCLSDVESRLARRPEQSIHSQVPLSRLHSGVRSGRVSGPRGPLLFTPIKETVAATIDLPILRKLDSVPEPLKRHSSEYDEAYITTPITDALENLSFPAPKHAQINEEPEERICGYLSEDFEEVKRIAETFDSLAISKPLPEGTSEKNLKSLEEISTEREFSGHKIANRSKKQSLRPVQSDRKSSLTGIAVVKGRCEIEKALPKFPPQPRFTKPSAAARLYLERSAQNASKLMSQATAKPLVSDISCASAMQANIKLRSSIQERDMTAQSVVLVEPTVSNTTDVSELQAAAAAAQNTSAATTQANQNERNVDTKLSRLTVTTKSVSHAFSPKLASHVVCTQSNQSAGAVTSNASINPSSLTAMPLSCTNATHTPITSYTQLKTSVHPSTTPNQPRPAHYILKHSQVDSVDSDAMEEHLPIVVARSRAHVDTRQHHSIEAPRKLLATSSESDASEKNRNERRIRPGAPLKRKVRKRAVSSSDETNQSIFPDTCDSDSTFFRGNSFSDSEDNRAEIDDDSMAVLKASAATSALRRRYPGRTKYRAAQISSVDKPSQCMVPPAVSKSSPTSPLADPRTNYREDKRNVSDSLYQRKDEFKKASSQRPISLGVVSMPISPGVVCSGKRSRPASLNIVTASQVTASEMSALTYPTGPNLLHPTLESGNSGQDLMDSSNWPVHTSMGSVRTKNGLFKSSGASIPASKGPVHTCTASIPATMGPVHTCTTAIPATMGPVHTCTAAIPATMGPVHTCMAAIPATMGPVHTCMASIPATMGPVHTSIASDSATIGPVYSHMGLIPSSLASAQPNQGLISPRVGQAASGYGNRALLGAVLPEVDDIVEEPARVTSSALLWGGEATQGGGGSAEPQGPGEEELGRFWELLDPDTQPIMPIPGCPESQQIFEDHKEMARKYLVLQQEIYNLCQQKKELSDMVTEEKNKQQLRQSRYQEKIAQLKRKREILRNNQSRLRAQLDKIKGSGRDTSRDVTMSNANPATARHHHHMAQQYQPSSPHRSSHYTSTHHMPTGGGHHPTPPPQAVSSHPMMLPMQDPYYPTRQSRQQFQQQQPFQPQPPPQQPLLSPSSGGYLHATSISSSPGVSLNPLPGSRHYYGQQQQHRHHQQYSSDLAYASPPD</sequence>
<evidence type="ECO:0000256" key="7">
    <source>
        <dbReference type="ARBA" id="ARBA00022723"/>
    </source>
</evidence>
<name>A0A979FXH9_HYAAZ</name>
<evidence type="ECO:0000259" key="16">
    <source>
        <dbReference type="PROSITE" id="PS50011"/>
    </source>
</evidence>
<feature type="compositionally biased region" description="Low complexity" evidence="15">
    <location>
        <begin position="2139"/>
        <end position="2148"/>
    </location>
</feature>
<dbReference type="InterPro" id="IPR001245">
    <property type="entry name" value="Ser-Thr/Tyr_kinase_cat_dom"/>
</dbReference>
<evidence type="ECO:0000256" key="1">
    <source>
        <dbReference type="ARBA" id="ARBA00001946"/>
    </source>
</evidence>
<feature type="region of interest" description="Disordered" evidence="15">
    <location>
        <begin position="883"/>
        <end position="902"/>
    </location>
</feature>
<keyword evidence="17" id="KW-1185">Reference proteome</keyword>
<reference evidence="18" key="1">
    <citation type="submission" date="2025-08" db="UniProtKB">
        <authorList>
            <consortium name="RefSeq"/>
        </authorList>
    </citation>
    <scope>IDENTIFICATION</scope>
    <source>
        <tissue evidence="18">Whole organism</tissue>
    </source>
</reference>
<dbReference type="PROSITE" id="PS00108">
    <property type="entry name" value="PROTEIN_KINASE_ST"/>
    <property type="match status" value="1"/>
</dbReference>
<feature type="compositionally biased region" description="Basic and acidic residues" evidence="15">
    <location>
        <begin position="2005"/>
        <end position="2019"/>
    </location>
</feature>
<evidence type="ECO:0000256" key="14">
    <source>
        <dbReference type="PROSITE-ProRule" id="PRU10141"/>
    </source>
</evidence>
<dbReference type="Proteomes" id="UP000694843">
    <property type="component" value="Unplaced"/>
</dbReference>
<feature type="region of interest" description="Disordered" evidence="15">
    <location>
        <begin position="797"/>
        <end position="826"/>
    </location>
</feature>
<keyword evidence="6" id="KW-0808">Transferase</keyword>
<feature type="compositionally biased region" description="Low complexity" evidence="15">
    <location>
        <begin position="627"/>
        <end position="645"/>
    </location>
</feature>
<dbReference type="GO" id="GO:0006950">
    <property type="term" value="P:response to stress"/>
    <property type="evidence" value="ECO:0007669"/>
    <property type="project" value="UniProtKB-ARBA"/>
</dbReference>
<evidence type="ECO:0000313" key="17">
    <source>
        <dbReference type="Proteomes" id="UP000694843"/>
    </source>
</evidence>
<dbReference type="GO" id="GO:0004709">
    <property type="term" value="F:MAP kinase kinase kinase activity"/>
    <property type="evidence" value="ECO:0007669"/>
    <property type="project" value="UniProtKB-EC"/>
</dbReference>
<evidence type="ECO:0000256" key="2">
    <source>
        <dbReference type="ARBA" id="ARBA00006529"/>
    </source>
</evidence>
<feature type="region of interest" description="Disordered" evidence="15">
    <location>
        <begin position="562"/>
        <end position="672"/>
    </location>
</feature>
<dbReference type="FunFam" id="1.10.510.10:FF:000143">
    <property type="entry name" value="Mitogen-activated protein kinase kinase kinase 7"/>
    <property type="match status" value="1"/>
</dbReference>
<dbReference type="GO" id="GO:0043123">
    <property type="term" value="P:positive regulation of canonical NF-kappaB signal transduction"/>
    <property type="evidence" value="ECO:0007669"/>
    <property type="project" value="TreeGrafter"/>
</dbReference>
<dbReference type="PRINTS" id="PR00109">
    <property type="entry name" value="TYRKINASE"/>
</dbReference>
<dbReference type="GO" id="GO:0009893">
    <property type="term" value="P:positive regulation of metabolic process"/>
    <property type="evidence" value="ECO:0007669"/>
    <property type="project" value="UniProtKB-ARBA"/>
</dbReference>
<feature type="compositionally biased region" description="Polar residues" evidence="15">
    <location>
        <begin position="293"/>
        <end position="317"/>
    </location>
</feature>
<dbReference type="OrthoDB" id="10261027at2759"/>
<feature type="compositionally biased region" description="Basic and acidic residues" evidence="15">
    <location>
        <begin position="1466"/>
        <end position="1480"/>
    </location>
</feature>
<dbReference type="PANTHER" id="PTHR46716">
    <property type="entry name" value="MITOGEN-ACTIVATED PROTEIN KINASE KINASE KINASE 7"/>
    <property type="match status" value="1"/>
</dbReference>
<feature type="compositionally biased region" description="Polar residues" evidence="15">
    <location>
        <begin position="690"/>
        <end position="708"/>
    </location>
</feature>
<feature type="region of interest" description="Disordered" evidence="15">
    <location>
        <begin position="288"/>
        <end position="319"/>
    </location>
</feature>
<dbReference type="RefSeq" id="XP_047741408.1">
    <property type="nucleotide sequence ID" value="XM_047885452.1"/>
</dbReference>
<keyword evidence="9" id="KW-0418">Kinase</keyword>
<dbReference type="SUPFAM" id="SSF56112">
    <property type="entry name" value="Protein kinase-like (PK-like)"/>
    <property type="match status" value="1"/>
</dbReference>
<dbReference type="InterPro" id="IPR000719">
    <property type="entry name" value="Prot_kinase_dom"/>
</dbReference>
<keyword evidence="11" id="KW-0460">Magnesium</keyword>
<dbReference type="InterPro" id="IPR011009">
    <property type="entry name" value="Kinase-like_dom_sf"/>
</dbReference>
<feature type="compositionally biased region" description="Low complexity" evidence="15">
    <location>
        <begin position="562"/>
        <end position="574"/>
    </location>
</feature>
<evidence type="ECO:0000256" key="4">
    <source>
        <dbReference type="ARBA" id="ARBA00017660"/>
    </source>
</evidence>
<evidence type="ECO:0000256" key="13">
    <source>
        <dbReference type="ARBA" id="ARBA00048329"/>
    </source>
</evidence>
<feature type="compositionally biased region" description="Low complexity" evidence="15">
    <location>
        <begin position="891"/>
        <end position="901"/>
    </location>
</feature>
<feature type="compositionally biased region" description="Low complexity" evidence="15">
    <location>
        <begin position="661"/>
        <end position="671"/>
    </location>
</feature>
<dbReference type="Gene3D" id="3.30.200.20">
    <property type="entry name" value="Phosphorylase Kinase, domain 1"/>
    <property type="match status" value="1"/>
</dbReference>
<dbReference type="PROSITE" id="PS00107">
    <property type="entry name" value="PROTEIN_KINASE_ATP"/>
    <property type="match status" value="1"/>
</dbReference>
<organism evidence="17 18">
    <name type="scientific">Hyalella azteca</name>
    <name type="common">Amphipod</name>
    <dbReference type="NCBI Taxonomy" id="294128"/>
    <lineage>
        <taxon>Eukaryota</taxon>
        <taxon>Metazoa</taxon>
        <taxon>Ecdysozoa</taxon>
        <taxon>Arthropoda</taxon>
        <taxon>Crustacea</taxon>
        <taxon>Multicrustacea</taxon>
        <taxon>Malacostraca</taxon>
        <taxon>Eumalacostraca</taxon>
        <taxon>Peracarida</taxon>
        <taxon>Amphipoda</taxon>
        <taxon>Senticaudata</taxon>
        <taxon>Talitrida</taxon>
        <taxon>Talitroidea</taxon>
        <taxon>Hyalellidae</taxon>
        <taxon>Hyalella</taxon>
    </lineage>
</organism>
<evidence type="ECO:0000256" key="10">
    <source>
        <dbReference type="ARBA" id="ARBA00022840"/>
    </source>
</evidence>
<keyword evidence="7" id="KW-0479">Metal-binding</keyword>
<dbReference type="Gene3D" id="1.10.510.10">
    <property type="entry name" value="Transferase(Phosphotransferase) domain 1"/>
    <property type="match status" value="1"/>
</dbReference>
<feature type="region of interest" description="Disordered" evidence="15">
    <location>
        <begin position="1589"/>
        <end position="1622"/>
    </location>
</feature>
<comment type="cofactor">
    <cofactor evidence="1">
        <name>Mg(2+)</name>
        <dbReference type="ChEBI" id="CHEBI:18420"/>
    </cofactor>
</comment>
<evidence type="ECO:0000256" key="9">
    <source>
        <dbReference type="ARBA" id="ARBA00022777"/>
    </source>
</evidence>
<evidence type="ECO:0000256" key="12">
    <source>
        <dbReference type="ARBA" id="ARBA00047559"/>
    </source>
</evidence>
<dbReference type="GO" id="GO:0006955">
    <property type="term" value="P:immune response"/>
    <property type="evidence" value="ECO:0007669"/>
    <property type="project" value="TreeGrafter"/>
</dbReference>
<feature type="compositionally biased region" description="Low complexity" evidence="15">
    <location>
        <begin position="2090"/>
        <end position="2102"/>
    </location>
</feature>
<comment type="similarity">
    <text evidence="2">Belongs to the protein kinase superfamily. STE Ser/Thr protein kinase family. MAP kinase kinase kinase subfamily.</text>
</comment>
<dbReference type="GO" id="GO:0019899">
    <property type="term" value="F:enzyme binding"/>
    <property type="evidence" value="ECO:0007669"/>
    <property type="project" value="UniProtKB-ARBA"/>
</dbReference>
<feature type="compositionally biased region" description="Polar residues" evidence="15">
    <location>
        <begin position="946"/>
        <end position="968"/>
    </location>
</feature>
<dbReference type="InterPro" id="IPR008271">
    <property type="entry name" value="Ser/Thr_kinase_AS"/>
</dbReference>
<dbReference type="GO" id="GO:0046872">
    <property type="term" value="F:metal ion binding"/>
    <property type="evidence" value="ECO:0007669"/>
    <property type="project" value="UniProtKB-KW"/>
</dbReference>
<evidence type="ECO:0000256" key="5">
    <source>
        <dbReference type="ARBA" id="ARBA00022527"/>
    </source>
</evidence>
<feature type="domain" description="Protein kinase" evidence="16">
    <location>
        <begin position="28"/>
        <end position="279"/>
    </location>
</feature>
<dbReference type="SMART" id="SM00220">
    <property type="entry name" value="S_TKc"/>
    <property type="match status" value="1"/>
</dbReference>
<feature type="region of interest" description="Disordered" evidence="15">
    <location>
        <begin position="1997"/>
        <end position="2167"/>
    </location>
</feature>
<keyword evidence="10 14" id="KW-0067">ATP-binding</keyword>
<feature type="compositionally biased region" description="Polar residues" evidence="15">
    <location>
        <begin position="1516"/>
        <end position="1531"/>
    </location>
</feature>
<dbReference type="GO" id="GO:0005524">
    <property type="term" value="F:ATP binding"/>
    <property type="evidence" value="ECO:0007669"/>
    <property type="project" value="UniProtKB-UniRule"/>
</dbReference>
<proteinExistence type="inferred from homology"/>
<dbReference type="GO" id="GO:0043410">
    <property type="term" value="P:positive regulation of MAPK cascade"/>
    <property type="evidence" value="ECO:0007669"/>
    <property type="project" value="UniProtKB-ARBA"/>
</dbReference>
<evidence type="ECO:0000256" key="3">
    <source>
        <dbReference type="ARBA" id="ARBA00012406"/>
    </source>
</evidence>
<gene>
    <name evidence="18" type="primary">LOC108681247</name>
</gene>
<dbReference type="PANTHER" id="PTHR46716:SF1">
    <property type="entry name" value="MITOGEN-ACTIVATED PROTEIN KINASE KINASE KINASE 7"/>
    <property type="match status" value="1"/>
</dbReference>
<feature type="compositionally biased region" description="Polar residues" evidence="15">
    <location>
        <begin position="804"/>
        <end position="820"/>
    </location>
</feature>
<comment type="catalytic activity">
    <reaction evidence="13">
        <text>L-seryl-[protein] + ATP = O-phospho-L-seryl-[protein] + ADP + H(+)</text>
        <dbReference type="Rhea" id="RHEA:17989"/>
        <dbReference type="Rhea" id="RHEA-COMP:9863"/>
        <dbReference type="Rhea" id="RHEA-COMP:11604"/>
        <dbReference type="ChEBI" id="CHEBI:15378"/>
        <dbReference type="ChEBI" id="CHEBI:29999"/>
        <dbReference type="ChEBI" id="CHEBI:30616"/>
        <dbReference type="ChEBI" id="CHEBI:83421"/>
        <dbReference type="ChEBI" id="CHEBI:456216"/>
        <dbReference type="EC" id="2.7.11.25"/>
    </reaction>
</comment>
<accession>A0A979FXH9</accession>
<evidence type="ECO:0000256" key="15">
    <source>
        <dbReference type="SAM" id="MobiDB-lite"/>
    </source>
</evidence>
<dbReference type="KEGG" id="hazt:108681247"/>
<feature type="compositionally biased region" description="Basic and acidic residues" evidence="15">
    <location>
        <begin position="1491"/>
        <end position="1501"/>
    </location>
</feature>
<dbReference type="PROSITE" id="PS50011">
    <property type="entry name" value="PROTEIN_KINASE_DOM"/>
    <property type="match status" value="1"/>
</dbReference>
<feature type="binding site" evidence="14">
    <location>
        <position position="56"/>
    </location>
    <ligand>
        <name>ATP</name>
        <dbReference type="ChEBI" id="CHEBI:30616"/>
    </ligand>
</feature>
<protein>
    <recommendedName>
        <fullName evidence="4">Mitogen-activated protein kinase kinase kinase 7</fullName>
        <ecNumber evidence="3">2.7.11.25</ecNumber>
    </recommendedName>
</protein>
<feature type="region of interest" description="Disordered" evidence="15">
    <location>
        <begin position="937"/>
        <end position="973"/>
    </location>
</feature>
<dbReference type="Pfam" id="PF07714">
    <property type="entry name" value="PK_Tyr_Ser-Thr"/>
    <property type="match status" value="1"/>
</dbReference>
<feature type="region of interest" description="Disordered" evidence="15">
    <location>
        <begin position="1465"/>
        <end position="1531"/>
    </location>
</feature>
<feature type="region of interest" description="Disordered" evidence="15">
    <location>
        <begin position="690"/>
        <end position="712"/>
    </location>
</feature>
<evidence type="ECO:0000256" key="11">
    <source>
        <dbReference type="ARBA" id="ARBA00022842"/>
    </source>
</evidence>
<feature type="region of interest" description="Disordered" evidence="15">
    <location>
        <begin position="335"/>
        <end position="360"/>
    </location>
</feature>
<keyword evidence="8 14" id="KW-0547">Nucleotide-binding</keyword>
<dbReference type="EC" id="2.7.11.25" evidence="3"/>
<evidence type="ECO:0000313" key="18">
    <source>
        <dbReference type="RefSeq" id="XP_047741408.1"/>
    </source>
</evidence>
<dbReference type="GeneID" id="108681247"/>
<feature type="compositionally biased region" description="Polar residues" evidence="15">
    <location>
        <begin position="2039"/>
        <end position="2053"/>
    </location>
</feature>
<dbReference type="GO" id="GO:0007254">
    <property type="term" value="P:JNK cascade"/>
    <property type="evidence" value="ECO:0007669"/>
    <property type="project" value="TreeGrafter"/>
</dbReference>
<dbReference type="InterPro" id="IPR017441">
    <property type="entry name" value="Protein_kinase_ATP_BS"/>
</dbReference>